<organism evidence="2 3">
    <name type="scientific">Leuconostoc carnosum</name>
    <dbReference type="NCBI Taxonomy" id="1252"/>
    <lineage>
        <taxon>Bacteria</taxon>
        <taxon>Bacillati</taxon>
        <taxon>Bacillota</taxon>
        <taxon>Bacilli</taxon>
        <taxon>Lactobacillales</taxon>
        <taxon>Lactobacillaceae</taxon>
        <taxon>Leuconostoc</taxon>
    </lineage>
</organism>
<dbReference type="PANTHER" id="PTHR22916">
    <property type="entry name" value="GLYCOSYLTRANSFERASE"/>
    <property type="match status" value="1"/>
</dbReference>
<dbReference type="Gene3D" id="3.90.550.10">
    <property type="entry name" value="Spore Coat Polysaccharide Biosynthesis Protein SpsA, Chain A"/>
    <property type="match status" value="1"/>
</dbReference>
<dbReference type="PANTHER" id="PTHR22916:SF3">
    <property type="entry name" value="UDP-GLCNAC:BETAGAL BETA-1,3-N-ACETYLGLUCOSAMINYLTRANSFERASE-LIKE PROTEIN 1"/>
    <property type="match status" value="1"/>
</dbReference>
<reference evidence="2 3" key="1">
    <citation type="submission" date="2019-06" db="EMBL/GenBank/DDBJ databases">
        <title>Genome analyses of bacteria isolated from kimchi.</title>
        <authorList>
            <person name="Lee S."/>
            <person name="Ahn S."/>
            <person name="Roh S."/>
        </authorList>
    </citation>
    <scope>NUCLEOTIDE SEQUENCE [LARGE SCALE GENOMIC DNA]</scope>
    <source>
        <strain evidence="2 3">CBA3620</strain>
        <plasmid evidence="2 3">unnamed1</plasmid>
    </source>
</reference>
<dbReference type="SUPFAM" id="SSF53448">
    <property type="entry name" value="Nucleotide-diphospho-sugar transferases"/>
    <property type="match status" value="1"/>
</dbReference>
<sequence>MLKVAVLLSHYNGDKYIEDQIESILGQRLAQNVVLSLFVRDDGSTQSDISILKKYEQEGKLILYAEKNVGVKLSFYKLMQEVKGFDYYFFSDQDDVWLETKIQLMVNQLELSQQEEKPLGIFSDLFVADKYAKPTGLLMKPNEYSKIIKEKDFVKQNIFRYYFVTGSSFAFNEEARKMAVKLGSKVFNDTVMHDATMAFMLVFSGTLLYLDEPLVLYRQHENNVIGFRGKKDSICKRILSLQEIFDKKVVQLFSAYIVSKQLGSVSDERLVLVNSLATHSPFISSYYAWKLKSDIFEPKKRILIGLFPLFGTRAVKKYQKKLIKEVWI</sequence>
<keyword evidence="2" id="KW-0614">Plasmid</keyword>
<geneLocation type="plasmid" evidence="2 3">
    <name>unnamed1</name>
</geneLocation>
<dbReference type="Pfam" id="PF00535">
    <property type="entry name" value="Glycos_transf_2"/>
    <property type="match status" value="1"/>
</dbReference>
<gene>
    <name evidence="2" type="ORF">FGL89_07990</name>
</gene>
<feature type="domain" description="Glycosyltransferase 2-like" evidence="1">
    <location>
        <begin position="6"/>
        <end position="110"/>
    </location>
</feature>
<proteinExistence type="predicted"/>
<dbReference type="Proteomes" id="UP000321332">
    <property type="component" value="Plasmid unnamed1"/>
</dbReference>
<dbReference type="GeneID" id="61187690"/>
<dbReference type="AlphaFoldDB" id="A0AAE6IMC7"/>
<evidence type="ECO:0000259" key="1">
    <source>
        <dbReference type="Pfam" id="PF00535"/>
    </source>
</evidence>
<dbReference type="InterPro" id="IPR001173">
    <property type="entry name" value="Glyco_trans_2-like"/>
</dbReference>
<accession>A0AAE6IMC7</accession>
<name>A0AAE6IMC7_LEUCA</name>
<protein>
    <submittedName>
        <fullName evidence="2">Glycosyltransferase</fullName>
    </submittedName>
</protein>
<dbReference type="InterPro" id="IPR029044">
    <property type="entry name" value="Nucleotide-diphossugar_trans"/>
</dbReference>
<dbReference type="EMBL" id="CP042375">
    <property type="protein sequence ID" value="QEA34126.1"/>
    <property type="molecule type" value="Genomic_DNA"/>
</dbReference>
<dbReference type="GO" id="GO:0016758">
    <property type="term" value="F:hexosyltransferase activity"/>
    <property type="evidence" value="ECO:0007669"/>
    <property type="project" value="UniProtKB-ARBA"/>
</dbReference>
<evidence type="ECO:0000313" key="3">
    <source>
        <dbReference type="Proteomes" id="UP000321332"/>
    </source>
</evidence>
<dbReference type="RefSeq" id="WP_147000502.1">
    <property type="nucleotide sequence ID" value="NZ_CP042375.1"/>
</dbReference>
<evidence type="ECO:0000313" key="2">
    <source>
        <dbReference type="EMBL" id="QEA34126.1"/>
    </source>
</evidence>